<keyword evidence="1" id="KW-1133">Transmembrane helix</keyword>
<proteinExistence type="predicted"/>
<sequence>MERQGARGGGAAGRKPVYRRARNQEWLLAVLPAFPVALLVLRLWWAGRQDTQTLLLLVQHVSPLGMLSVVLLTTVWVVPVVVLAGRVLGLLYRVSTGRSSWLVRIADRLPDWVVVLAVLVAMLGWQLRFLPALATLAFSAAGLTVRDRFPARGTLVDAVCVVVPLLAAVLVYAIVSPAIALAWAERDLPTFILLAVPPGIAPLLTGPVPRLSAGLIAHGAAIALAVLLPLVAGVVVLRVPILPLSAMEVTVPAAPEADRPAGREVVVGYVIANDEQMTSVLERSGAVRFFGNDLLLSRVLCPEPGDVPRSRVHLHHWYVEQSMISWLAPDPLPVAPDPRCEGRPPAAP</sequence>
<feature type="transmembrane region" description="Helical" evidence="1">
    <location>
        <begin position="215"/>
        <end position="237"/>
    </location>
</feature>
<feature type="transmembrane region" description="Helical" evidence="1">
    <location>
        <begin position="191"/>
        <end position="209"/>
    </location>
</feature>
<evidence type="ECO:0000256" key="1">
    <source>
        <dbReference type="SAM" id="Phobius"/>
    </source>
</evidence>
<evidence type="ECO:0000313" key="2">
    <source>
        <dbReference type="EMBL" id="PZG30951.1"/>
    </source>
</evidence>
<comment type="caution">
    <text evidence="2">The sequence shown here is derived from an EMBL/GenBank/DDBJ whole genome shotgun (WGS) entry which is preliminary data.</text>
</comment>
<feature type="transmembrane region" description="Helical" evidence="1">
    <location>
        <begin position="65"/>
        <end position="92"/>
    </location>
</feature>
<feature type="transmembrane region" description="Helical" evidence="1">
    <location>
        <begin position="161"/>
        <end position="184"/>
    </location>
</feature>
<dbReference type="RefSeq" id="WP_111170874.1">
    <property type="nucleotide sequence ID" value="NZ_POUA01000339.1"/>
</dbReference>
<feature type="transmembrane region" description="Helical" evidence="1">
    <location>
        <begin position="26"/>
        <end position="45"/>
    </location>
</feature>
<accession>A0A2W2F5Y3</accession>
<organism evidence="2 3">
    <name type="scientific">Spongiactinospora gelatinilytica</name>
    <dbReference type="NCBI Taxonomy" id="2666298"/>
    <lineage>
        <taxon>Bacteria</taxon>
        <taxon>Bacillati</taxon>
        <taxon>Actinomycetota</taxon>
        <taxon>Actinomycetes</taxon>
        <taxon>Streptosporangiales</taxon>
        <taxon>Streptosporangiaceae</taxon>
        <taxon>Spongiactinospora</taxon>
    </lineage>
</organism>
<reference evidence="2 3" key="1">
    <citation type="submission" date="2018-01" db="EMBL/GenBank/DDBJ databases">
        <title>Draft genome sequence of Sphaerisporangium sp. 7K107.</title>
        <authorList>
            <person name="Sahin N."/>
            <person name="Saygin H."/>
            <person name="Ay H."/>
        </authorList>
    </citation>
    <scope>NUCLEOTIDE SEQUENCE [LARGE SCALE GENOMIC DNA]</scope>
    <source>
        <strain evidence="2 3">7K107</strain>
    </source>
</reference>
<evidence type="ECO:0000313" key="3">
    <source>
        <dbReference type="Proteomes" id="UP000248544"/>
    </source>
</evidence>
<name>A0A2W2F5Y3_9ACTN</name>
<dbReference type="AlphaFoldDB" id="A0A2W2F5Y3"/>
<dbReference type="EMBL" id="POUA01000339">
    <property type="protein sequence ID" value="PZG30951.1"/>
    <property type="molecule type" value="Genomic_DNA"/>
</dbReference>
<keyword evidence="1" id="KW-0812">Transmembrane</keyword>
<gene>
    <name evidence="2" type="ORF">C1I98_30660</name>
</gene>
<protein>
    <submittedName>
        <fullName evidence="2">Uncharacterized protein</fullName>
    </submittedName>
</protein>
<feature type="transmembrane region" description="Helical" evidence="1">
    <location>
        <begin position="113"/>
        <end position="141"/>
    </location>
</feature>
<dbReference type="Proteomes" id="UP000248544">
    <property type="component" value="Unassembled WGS sequence"/>
</dbReference>
<keyword evidence="3" id="KW-1185">Reference proteome</keyword>
<keyword evidence="1" id="KW-0472">Membrane</keyword>